<evidence type="ECO:0000256" key="1">
    <source>
        <dbReference type="SAM" id="Phobius"/>
    </source>
</evidence>
<organism evidence="2 3">
    <name type="scientific">Arenicella xantha</name>
    <dbReference type="NCBI Taxonomy" id="644221"/>
    <lineage>
        <taxon>Bacteria</taxon>
        <taxon>Pseudomonadati</taxon>
        <taxon>Pseudomonadota</taxon>
        <taxon>Gammaproteobacteria</taxon>
        <taxon>Arenicellales</taxon>
        <taxon>Arenicellaceae</taxon>
        <taxon>Arenicella</taxon>
    </lineage>
</organism>
<dbReference type="Proteomes" id="UP000253083">
    <property type="component" value="Unassembled WGS sequence"/>
</dbReference>
<keyword evidence="1" id="KW-0812">Transmembrane</keyword>
<keyword evidence="1" id="KW-0472">Membrane</keyword>
<dbReference type="EMBL" id="QNRT01000013">
    <property type="protein sequence ID" value="RBP47015.1"/>
    <property type="molecule type" value="Genomic_DNA"/>
</dbReference>
<sequence length="111" mass="12482">MESCPLIQTIAVFSFGIGIVIHSVIFFTIKRFISPEYLESLELEKNKFKSIVLDMPGIIPSKNLSVTGRIMKWIALVSLIAFVSSAFYIAHLKGNNKLCAKTSYSYTWSNN</sequence>
<evidence type="ECO:0000313" key="2">
    <source>
        <dbReference type="EMBL" id="RBP47015.1"/>
    </source>
</evidence>
<protein>
    <submittedName>
        <fullName evidence="2">Uncharacterized protein</fullName>
    </submittedName>
</protein>
<keyword evidence="3" id="KW-1185">Reference proteome</keyword>
<name>A0A395JHL9_9GAMM</name>
<dbReference type="RefSeq" id="WP_113956030.1">
    <property type="nucleotide sequence ID" value="NZ_QNRT01000013.1"/>
</dbReference>
<feature type="transmembrane region" description="Helical" evidence="1">
    <location>
        <begin position="70"/>
        <end position="90"/>
    </location>
</feature>
<dbReference type="AlphaFoldDB" id="A0A395JHL9"/>
<gene>
    <name evidence="2" type="ORF">DFR28_1139</name>
</gene>
<dbReference type="InParanoid" id="A0A395JHL9"/>
<feature type="transmembrane region" description="Helical" evidence="1">
    <location>
        <begin position="6"/>
        <end position="29"/>
    </location>
</feature>
<proteinExistence type="predicted"/>
<reference evidence="2 3" key="1">
    <citation type="submission" date="2018-06" db="EMBL/GenBank/DDBJ databases">
        <title>Genomic Encyclopedia of Type Strains, Phase IV (KMG-IV): sequencing the most valuable type-strain genomes for metagenomic binning, comparative biology and taxonomic classification.</title>
        <authorList>
            <person name="Goeker M."/>
        </authorList>
    </citation>
    <scope>NUCLEOTIDE SEQUENCE [LARGE SCALE GENOMIC DNA]</scope>
    <source>
        <strain evidence="2 3">DSM 24032</strain>
    </source>
</reference>
<keyword evidence="1" id="KW-1133">Transmembrane helix</keyword>
<comment type="caution">
    <text evidence="2">The sequence shown here is derived from an EMBL/GenBank/DDBJ whole genome shotgun (WGS) entry which is preliminary data.</text>
</comment>
<evidence type="ECO:0000313" key="3">
    <source>
        <dbReference type="Proteomes" id="UP000253083"/>
    </source>
</evidence>
<accession>A0A395JHL9</accession>